<dbReference type="RefSeq" id="XP_046058152.1">
    <property type="nucleotide sequence ID" value="XM_046208387.1"/>
</dbReference>
<dbReference type="InterPro" id="IPR001547">
    <property type="entry name" value="Glyco_hydro_5"/>
</dbReference>
<keyword evidence="14" id="KW-1185">Reference proteome</keyword>
<dbReference type="InterPro" id="IPR050386">
    <property type="entry name" value="Glycosyl_hydrolase_5"/>
</dbReference>
<evidence type="ECO:0000259" key="12">
    <source>
        <dbReference type="Pfam" id="PF00150"/>
    </source>
</evidence>
<dbReference type="GO" id="GO:0004338">
    <property type="term" value="F:glucan exo-1,3-beta-glucosidase activity"/>
    <property type="evidence" value="ECO:0007669"/>
    <property type="project" value="UniProtKB-EC"/>
</dbReference>
<reference evidence="13" key="1">
    <citation type="journal article" date="2021" name="Open Biol.">
        <title>Shared evolutionary footprints suggest mitochondrial oxidative damage underlies multiple complex I losses in fungi.</title>
        <authorList>
            <person name="Schikora-Tamarit M.A."/>
            <person name="Marcet-Houben M."/>
            <person name="Nosek J."/>
            <person name="Gabaldon T."/>
        </authorList>
    </citation>
    <scope>NUCLEOTIDE SEQUENCE</scope>
    <source>
        <strain evidence="13">CBS6075</strain>
    </source>
</reference>
<evidence type="ECO:0000256" key="5">
    <source>
        <dbReference type="ARBA" id="ARBA00022801"/>
    </source>
</evidence>
<keyword evidence="4 11" id="KW-0732">Signal</keyword>
<dbReference type="AlphaFoldDB" id="A0A9P8NWP3"/>
<evidence type="ECO:0000256" key="2">
    <source>
        <dbReference type="ARBA" id="ARBA00005641"/>
    </source>
</evidence>
<dbReference type="Proteomes" id="UP000769157">
    <property type="component" value="Unassembled WGS sequence"/>
</dbReference>
<dbReference type="EC" id="3.2.1.58" evidence="9"/>
<sequence>MKGIVSLSTLIAVVGGYVVKTKEDFEYSPQLQDYLSKRHYKRLYDDLNATSKRVFDYDNEKVYGVNLGGWVVTEPYISPSLYWNASTDGTEATVPIDEYHYCKTLGTEECYTRLKDHWDTWIVEDDFKKIKSWGFNTVRFPIGYWAFAHLSTDPYCFGQEEYLEKAIEWCRNQGLYIWIDLHGVPGSQNGFDNSGLRDHVNWQHHQAYIDLSLEILQYIMAKYGGNEYEDVVSAIQVLNEPLGPRLNMNQLEEFYLNSYTQMKYLKNDISLAYHDAFMAPGYWDSRMTGKVSHTTNLTLYPNTGNLTGYTNSSNYQG</sequence>
<keyword evidence="3" id="KW-0964">Secreted</keyword>
<evidence type="ECO:0000256" key="3">
    <source>
        <dbReference type="ARBA" id="ARBA00022525"/>
    </source>
</evidence>
<evidence type="ECO:0000256" key="1">
    <source>
        <dbReference type="ARBA" id="ARBA00004613"/>
    </source>
</evidence>
<dbReference type="Gene3D" id="3.20.20.80">
    <property type="entry name" value="Glycosidases"/>
    <property type="match status" value="1"/>
</dbReference>
<evidence type="ECO:0000256" key="10">
    <source>
        <dbReference type="RuleBase" id="RU361153"/>
    </source>
</evidence>
<dbReference type="OrthoDB" id="62120at2759"/>
<evidence type="ECO:0000256" key="4">
    <source>
        <dbReference type="ARBA" id="ARBA00022729"/>
    </source>
</evidence>
<evidence type="ECO:0000256" key="7">
    <source>
        <dbReference type="ARBA" id="ARBA00023316"/>
    </source>
</evidence>
<dbReference type="GO" id="GO:0071555">
    <property type="term" value="P:cell wall organization"/>
    <property type="evidence" value="ECO:0007669"/>
    <property type="project" value="UniProtKB-KW"/>
</dbReference>
<evidence type="ECO:0000256" key="8">
    <source>
        <dbReference type="ARBA" id="ARBA00036824"/>
    </source>
</evidence>
<keyword evidence="6 10" id="KW-0326">Glycosidase</keyword>
<comment type="similarity">
    <text evidence="2 10">Belongs to the glycosyl hydrolase 5 (cellulase A) family.</text>
</comment>
<dbReference type="GeneID" id="70238999"/>
<name>A0A9P8NWP3_9ASCO</name>
<comment type="subcellular location">
    <subcellularLocation>
        <location evidence="1">Secreted</location>
    </subcellularLocation>
</comment>
<organism evidence="13 14">
    <name type="scientific">Ogataea philodendri</name>
    <dbReference type="NCBI Taxonomy" id="1378263"/>
    <lineage>
        <taxon>Eukaryota</taxon>
        <taxon>Fungi</taxon>
        <taxon>Dikarya</taxon>
        <taxon>Ascomycota</taxon>
        <taxon>Saccharomycotina</taxon>
        <taxon>Pichiomycetes</taxon>
        <taxon>Pichiales</taxon>
        <taxon>Pichiaceae</taxon>
        <taxon>Ogataea</taxon>
    </lineage>
</organism>
<evidence type="ECO:0000313" key="14">
    <source>
        <dbReference type="Proteomes" id="UP000769157"/>
    </source>
</evidence>
<keyword evidence="5 10" id="KW-0378">Hydrolase</keyword>
<comment type="caution">
    <text evidence="13">The sequence shown here is derived from an EMBL/GenBank/DDBJ whole genome shotgun (WGS) entry which is preliminary data.</text>
</comment>
<feature type="chain" id="PRO_5040200145" description="glucan 1,3-beta-glucosidase" evidence="11">
    <location>
        <begin position="17"/>
        <end position="317"/>
    </location>
</feature>
<keyword evidence="7" id="KW-0961">Cell wall biogenesis/degradation</keyword>
<dbReference type="Pfam" id="PF00150">
    <property type="entry name" value="Cellulase"/>
    <property type="match status" value="1"/>
</dbReference>
<dbReference type="SUPFAM" id="SSF51445">
    <property type="entry name" value="(Trans)glycosidases"/>
    <property type="match status" value="1"/>
</dbReference>
<proteinExistence type="inferred from homology"/>
<dbReference type="PANTHER" id="PTHR31297">
    <property type="entry name" value="GLUCAN ENDO-1,6-BETA-GLUCOSIDASE B"/>
    <property type="match status" value="1"/>
</dbReference>
<protein>
    <recommendedName>
        <fullName evidence="9">glucan 1,3-beta-glucosidase</fullName>
        <ecNumber evidence="9">3.2.1.58</ecNumber>
    </recommendedName>
</protein>
<reference evidence="13" key="2">
    <citation type="submission" date="2021-01" db="EMBL/GenBank/DDBJ databases">
        <authorList>
            <person name="Schikora-Tamarit M.A."/>
        </authorList>
    </citation>
    <scope>NUCLEOTIDE SEQUENCE</scope>
    <source>
        <strain evidence="13">CBS6075</strain>
    </source>
</reference>
<dbReference type="InterPro" id="IPR017853">
    <property type="entry name" value="GH"/>
</dbReference>
<comment type="catalytic activity">
    <reaction evidence="8">
        <text>Successive hydrolysis of beta-D-glucose units from the non-reducing ends of (1-&gt;3)-beta-D-glucans, releasing alpha-glucose.</text>
        <dbReference type="EC" id="3.2.1.58"/>
    </reaction>
</comment>
<dbReference type="PANTHER" id="PTHR31297:SF1">
    <property type="entry name" value="GLUCAN 1,3-BETA-GLUCOSIDASE I_II-RELATED"/>
    <property type="match status" value="1"/>
</dbReference>
<evidence type="ECO:0000256" key="6">
    <source>
        <dbReference type="ARBA" id="ARBA00023295"/>
    </source>
</evidence>
<evidence type="ECO:0000313" key="13">
    <source>
        <dbReference type="EMBL" id="KAH3660449.1"/>
    </source>
</evidence>
<evidence type="ECO:0000256" key="11">
    <source>
        <dbReference type="SAM" id="SignalP"/>
    </source>
</evidence>
<feature type="non-terminal residue" evidence="13">
    <location>
        <position position="317"/>
    </location>
</feature>
<accession>A0A9P8NWP3</accession>
<feature type="signal peptide" evidence="11">
    <location>
        <begin position="1"/>
        <end position="16"/>
    </location>
</feature>
<feature type="domain" description="Glycoside hydrolase family 5" evidence="12">
    <location>
        <begin position="122"/>
        <end position="243"/>
    </location>
</feature>
<dbReference type="EMBL" id="JAEUBE010000504">
    <property type="protein sequence ID" value="KAH3660449.1"/>
    <property type="molecule type" value="Genomic_DNA"/>
</dbReference>
<evidence type="ECO:0000256" key="9">
    <source>
        <dbReference type="ARBA" id="ARBA00038929"/>
    </source>
</evidence>
<dbReference type="GO" id="GO:0009251">
    <property type="term" value="P:glucan catabolic process"/>
    <property type="evidence" value="ECO:0007669"/>
    <property type="project" value="TreeGrafter"/>
</dbReference>
<gene>
    <name evidence="13" type="ORF">OGAPHI_007035</name>
</gene>
<dbReference type="GO" id="GO:0005576">
    <property type="term" value="C:extracellular region"/>
    <property type="evidence" value="ECO:0007669"/>
    <property type="project" value="UniProtKB-SubCell"/>
</dbReference>
<dbReference type="GO" id="GO:0009986">
    <property type="term" value="C:cell surface"/>
    <property type="evidence" value="ECO:0007669"/>
    <property type="project" value="TreeGrafter"/>
</dbReference>